<evidence type="ECO:0000313" key="2">
    <source>
        <dbReference type="Proteomes" id="UP000288758"/>
    </source>
</evidence>
<organism evidence="1 2">
    <name type="scientific">Corallococcus coralloides</name>
    <name type="common">Myxococcus coralloides</name>
    <dbReference type="NCBI Taxonomy" id="184914"/>
    <lineage>
        <taxon>Bacteria</taxon>
        <taxon>Pseudomonadati</taxon>
        <taxon>Myxococcota</taxon>
        <taxon>Myxococcia</taxon>
        <taxon>Myxococcales</taxon>
        <taxon>Cystobacterineae</taxon>
        <taxon>Myxococcaceae</taxon>
        <taxon>Corallococcus</taxon>
    </lineage>
</organism>
<sequence length="199" mass="22855">MTSPSRKRGWNLHERMMSHDPTATLDVFMTFMGPLVRALERNPGCSHDDANDSAIDAVLHYRDNPGLYEEQKSSLVTFLTFIARRKAQDRFRSASARTRREQDPRAFVELLPSAPNMSLEEHVDLRRTVERIEGAGLAERDLACIRLLLLGVRSTEQLAEALNLPPLSLEEMRREVKRHTDRLKKRLKSLCKEDTDDES</sequence>
<dbReference type="GO" id="GO:0006352">
    <property type="term" value="P:DNA-templated transcription initiation"/>
    <property type="evidence" value="ECO:0007669"/>
    <property type="project" value="InterPro"/>
</dbReference>
<dbReference type="AlphaFoldDB" id="A0A410RQV2"/>
<gene>
    <name evidence="1" type="ORF">EJ065_2686</name>
</gene>
<dbReference type="Proteomes" id="UP000288758">
    <property type="component" value="Chromosome"/>
</dbReference>
<dbReference type="GO" id="GO:0003700">
    <property type="term" value="F:DNA-binding transcription factor activity"/>
    <property type="evidence" value="ECO:0007669"/>
    <property type="project" value="InterPro"/>
</dbReference>
<evidence type="ECO:0000313" key="1">
    <source>
        <dbReference type="EMBL" id="QAT84258.1"/>
    </source>
</evidence>
<dbReference type="RefSeq" id="WP_128796255.1">
    <property type="nucleotide sequence ID" value="NZ_CP034669.1"/>
</dbReference>
<dbReference type="SUPFAM" id="SSF88946">
    <property type="entry name" value="Sigma2 domain of RNA polymerase sigma factors"/>
    <property type="match status" value="1"/>
</dbReference>
<name>A0A410RQV2_CORCK</name>
<accession>A0A410RQV2</accession>
<reference evidence="1 2" key="1">
    <citation type="submission" date="2018-12" db="EMBL/GenBank/DDBJ databases">
        <title>Complete Genome Sequence of the Corallopyronin A producing Myxobacterium Corallococcus coralloides B035.</title>
        <authorList>
            <person name="Bouhired S.M."/>
            <person name="Rupp O."/>
            <person name="Blom J."/>
            <person name="Schaeberle T.F."/>
            <person name="Kehraus S."/>
            <person name="Schiefer A."/>
            <person name="Pfarr K."/>
            <person name="Goesmann A."/>
            <person name="Hoerauf A."/>
            <person name="Koenig G.M."/>
        </authorList>
    </citation>
    <scope>NUCLEOTIDE SEQUENCE [LARGE SCALE GENOMIC DNA]</scope>
    <source>
        <strain evidence="1 2">B035</strain>
    </source>
</reference>
<protein>
    <submittedName>
        <fullName evidence="1">Putative RNA polymerase sigma-70 factor</fullName>
    </submittedName>
</protein>
<proteinExistence type="predicted"/>
<dbReference type="InterPro" id="IPR013325">
    <property type="entry name" value="RNA_pol_sigma_r2"/>
</dbReference>
<dbReference type="Gene3D" id="1.10.1740.10">
    <property type="match status" value="1"/>
</dbReference>
<dbReference type="EMBL" id="CP034669">
    <property type="protein sequence ID" value="QAT84258.1"/>
    <property type="molecule type" value="Genomic_DNA"/>
</dbReference>